<evidence type="ECO:0000259" key="1">
    <source>
        <dbReference type="SMART" id="SM00225"/>
    </source>
</evidence>
<dbReference type="Gene3D" id="3.30.710.10">
    <property type="entry name" value="Potassium Channel Kv1.1, Chain A"/>
    <property type="match status" value="4"/>
</dbReference>
<accession>A0AA36DP24</accession>
<evidence type="ECO:0000313" key="3">
    <source>
        <dbReference type="Proteomes" id="UP001176961"/>
    </source>
</evidence>
<dbReference type="InterPro" id="IPR000210">
    <property type="entry name" value="BTB/POZ_dom"/>
</dbReference>
<sequence>MMSSNEERGDHPKSDGRVKLNIGGTIFETTISTLTRLDNTVLSTMVADRWHNQEELFVDRSPTHFGKILDYLRDGGNMVLPADLEARESLRKEAEFYNLPELAKLCLPGLHVNDWVQWKEKAIEAYWAFCGRYERFCFREKAYPCEICGSQVGVRVLSRSYCKLTTSQNDEEFVFVKHEMQFMKGTVTEILNYLRDGNNFVLSADLEARESLRSEAEFYNLPGLAELCSPGFHAGDCVQWNEAAIEAYWKFIARALDESAGGFECGCKETPFSLNRIALRLDIRANSYEGWTHVKHEMQFMKGFVTQLDSKTCCTVEWNVGWRTHLTQPALRLARLSFARSQAQHLRRFHDSFVDFHQLQAAVNMGDKILSPKYTRVKINVGGTVFETYLSTLTKVNESVLSAMVAEEMQNGDELFIDRNPLLFAKVLDYLRDDERFVPPSDDDAKEALRREAEFYNLPELVNKCLPEEFRTGVQVKWKESAIESYWKGSRHREEELPACGERVQINVGGTIFETYLSTLTRFDKSVLSVMVASRWRNQKEIFVDRNPKHFAKVLDYLRSSKNFAAPLDDEAREELREEAEFYNLPGLVEMCSPEVFRVGDSVQWKQSVVEDFCQSFATYWLSKDHAFVCPLCDVPPEKCIGRTYTRTDSFFVSYVYLLDVKQHMSSARGTILSLDGTLCEVKWEMWVTHLPQSALRLVKK</sequence>
<protein>
    <recommendedName>
        <fullName evidence="1">BTB domain-containing protein</fullName>
    </recommendedName>
</protein>
<dbReference type="Proteomes" id="UP001176961">
    <property type="component" value="Unassembled WGS sequence"/>
</dbReference>
<evidence type="ECO:0000313" key="2">
    <source>
        <dbReference type="EMBL" id="CAJ0591192.1"/>
    </source>
</evidence>
<gene>
    <name evidence="2" type="ORF">CYNAS_LOCUS3175</name>
</gene>
<organism evidence="2 3">
    <name type="scientific">Cylicocyclus nassatus</name>
    <name type="common">Nematode worm</name>
    <dbReference type="NCBI Taxonomy" id="53992"/>
    <lineage>
        <taxon>Eukaryota</taxon>
        <taxon>Metazoa</taxon>
        <taxon>Ecdysozoa</taxon>
        <taxon>Nematoda</taxon>
        <taxon>Chromadorea</taxon>
        <taxon>Rhabditida</taxon>
        <taxon>Rhabditina</taxon>
        <taxon>Rhabditomorpha</taxon>
        <taxon>Strongyloidea</taxon>
        <taxon>Strongylidae</taxon>
        <taxon>Cylicocyclus</taxon>
    </lineage>
</organism>
<dbReference type="InterPro" id="IPR003131">
    <property type="entry name" value="T1-type_BTB"/>
</dbReference>
<feature type="domain" description="BTB" evidence="1">
    <location>
        <begin position="502"/>
        <end position="600"/>
    </location>
</feature>
<dbReference type="InterPro" id="IPR045068">
    <property type="entry name" value="BACURD1-3"/>
</dbReference>
<keyword evidence="3" id="KW-1185">Reference proteome</keyword>
<dbReference type="SMART" id="SM00225">
    <property type="entry name" value="BTB"/>
    <property type="match status" value="3"/>
</dbReference>
<dbReference type="SUPFAM" id="SSF54695">
    <property type="entry name" value="POZ domain"/>
    <property type="match status" value="3"/>
</dbReference>
<name>A0AA36DP24_CYLNA</name>
<dbReference type="CDD" id="cd18316">
    <property type="entry name" value="BTB_POZ_KCTD-like"/>
    <property type="match status" value="3"/>
</dbReference>
<dbReference type="PANTHER" id="PTHR11145">
    <property type="entry name" value="BTB/POZ DOMAIN-CONTAINING ADAPTER FOR CUL3-MEDIATED RHOA DEGRADATION PROTEIN FAMILY MEMBER"/>
    <property type="match status" value="1"/>
</dbReference>
<proteinExistence type="predicted"/>
<feature type="domain" description="BTB" evidence="1">
    <location>
        <begin position="375"/>
        <end position="473"/>
    </location>
</feature>
<reference evidence="2" key="1">
    <citation type="submission" date="2023-07" db="EMBL/GenBank/DDBJ databases">
        <authorList>
            <consortium name="CYATHOMIX"/>
        </authorList>
    </citation>
    <scope>NUCLEOTIDE SEQUENCE</scope>
    <source>
        <strain evidence="2">N/A</strain>
    </source>
</reference>
<dbReference type="Pfam" id="PF02214">
    <property type="entry name" value="BTB_2"/>
    <property type="match status" value="3"/>
</dbReference>
<dbReference type="PANTHER" id="PTHR11145:SF12">
    <property type="entry name" value="BTB DOMAIN-CONTAINING PROTEIN"/>
    <property type="match status" value="1"/>
</dbReference>
<dbReference type="InterPro" id="IPR011333">
    <property type="entry name" value="SKP1/BTB/POZ_sf"/>
</dbReference>
<dbReference type="GO" id="GO:0051260">
    <property type="term" value="P:protein homooligomerization"/>
    <property type="evidence" value="ECO:0007669"/>
    <property type="project" value="InterPro"/>
</dbReference>
<feature type="domain" description="BTB" evidence="1">
    <location>
        <begin position="16"/>
        <end position="114"/>
    </location>
</feature>
<dbReference type="AlphaFoldDB" id="A0AA36DP24"/>
<comment type="caution">
    <text evidence="2">The sequence shown here is derived from an EMBL/GenBank/DDBJ whole genome shotgun (WGS) entry which is preliminary data.</text>
</comment>
<dbReference type="EMBL" id="CATQJL010000001">
    <property type="protein sequence ID" value="CAJ0591192.1"/>
    <property type="molecule type" value="Genomic_DNA"/>
</dbReference>